<dbReference type="GO" id="GO:0018104">
    <property type="term" value="P:peptidoglycan-protein cross-linking"/>
    <property type="evidence" value="ECO:0007669"/>
    <property type="project" value="TreeGrafter"/>
</dbReference>
<keyword evidence="6 7" id="KW-0961">Cell wall biogenesis/degradation</keyword>
<keyword evidence="2" id="KW-0808">Transferase</keyword>
<keyword evidence="9" id="KW-0449">Lipoprotein</keyword>
<dbReference type="CDD" id="cd16913">
    <property type="entry name" value="YkuD_like"/>
    <property type="match status" value="1"/>
</dbReference>
<evidence type="ECO:0000256" key="1">
    <source>
        <dbReference type="ARBA" id="ARBA00004752"/>
    </source>
</evidence>
<evidence type="ECO:0000313" key="9">
    <source>
        <dbReference type="EMBL" id="SDM80177.1"/>
    </source>
</evidence>
<evidence type="ECO:0000259" key="8">
    <source>
        <dbReference type="PROSITE" id="PS52029"/>
    </source>
</evidence>
<dbReference type="PANTHER" id="PTHR30582">
    <property type="entry name" value="L,D-TRANSPEPTIDASE"/>
    <property type="match status" value="1"/>
</dbReference>
<evidence type="ECO:0000256" key="2">
    <source>
        <dbReference type="ARBA" id="ARBA00022679"/>
    </source>
</evidence>
<dbReference type="Gene3D" id="2.60.40.3780">
    <property type="match status" value="1"/>
</dbReference>
<proteinExistence type="predicted"/>
<keyword evidence="4 7" id="KW-0573">Peptidoglycan synthesis</keyword>
<evidence type="ECO:0000256" key="4">
    <source>
        <dbReference type="ARBA" id="ARBA00022984"/>
    </source>
</evidence>
<dbReference type="PANTHER" id="PTHR30582:SF2">
    <property type="entry name" value="L,D-TRANSPEPTIDASE YCIB-RELATED"/>
    <property type="match status" value="1"/>
</dbReference>
<dbReference type="GO" id="GO:0005576">
    <property type="term" value="C:extracellular region"/>
    <property type="evidence" value="ECO:0007669"/>
    <property type="project" value="TreeGrafter"/>
</dbReference>
<feature type="active site" description="Nucleophile" evidence="7">
    <location>
        <position position="354"/>
    </location>
</feature>
<dbReference type="SUPFAM" id="SSF141523">
    <property type="entry name" value="L,D-transpeptidase catalytic domain-like"/>
    <property type="match status" value="1"/>
</dbReference>
<dbReference type="InterPro" id="IPR050979">
    <property type="entry name" value="LD-transpeptidase"/>
</dbReference>
<dbReference type="GO" id="GO:0016746">
    <property type="term" value="F:acyltransferase activity"/>
    <property type="evidence" value="ECO:0007669"/>
    <property type="project" value="UniProtKB-KW"/>
</dbReference>
<feature type="domain" description="L,D-TPase catalytic" evidence="8">
    <location>
        <begin position="262"/>
        <end position="378"/>
    </location>
</feature>
<comment type="pathway">
    <text evidence="1 7">Cell wall biogenesis; peptidoglycan biosynthesis.</text>
</comment>
<dbReference type="EMBL" id="LT629701">
    <property type="protein sequence ID" value="SDM80177.1"/>
    <property type="molecule type" value="Genomic_DNA"/>
</dbReference>
<evidence type="ECO:0000313" key="10">
    <source>
        <dbReference type="Proteomes" id="UP000183376"/>
    </source>
</evidence>
<dbReference type="GO" id="GO:0008360">
    <property type="term" value="P:regulation of cell shape"/>
    <property type="evidence" value="ECO:0007669"/>
    <property type="project" value="UniProtKB-UniRule"/>
</dbReference>
<dbReference type="CDD" id="cd13432">
    <property type="entry name" value="LDT_IgD_like_2"/>
    <property type="match status" value="1"/>
</dbReference>
<gene>
    <name evidence="9" type="ORF">SAMN04489726_3428</name>
</gene>
<dbReference type="InterPro" id="IPR041280">
    <property type="entry name" value="Big_10"/>
</dbReference>
<dbReference type="PROSITE" id="PS52029">
    <property type="entry name" value="LD_TPASE"/>
    <property type="match status" value="1"/>
</dbReference>
<evidence type="ECO:0000256" key="7">
    <source>
        <dbReference type="PROSITE-ProRule" id="PRU01373"/>
    </source>
</evidence>
<sequence length="407" mass="44043">MRLLTQPANHTPRHLCETITTGEKQMARGKSIAVGLAVVAALGLSACTTGSPTPQTADGARPAESKVVVEPADKATGVAPASPLKVSVSGGALGDIRLTGAGGKQLAGKLSDDKSTWTATEKPDFDAEYTFSGTATGADGKPLPVNSSFRTVKPRVPVTVSPRVTDGGTYGVAQPVWLVFPRPGVRAGERAAVEKAVTVETTPQTEGSWGWIDDENLVWRPKEYFQPGTRVTVRSGLRGVHFGNGSYGKNDYTVTFTIGRHQLVRADTDQHRLIVERDGKEFRNYPASYGRESDPKLVTKNGRYFIMSKHEQYFMKQFEFNAHWALRLSNNGEFIHANPDSVANQGRNNVSHGCANLSMKDAKDYYATALEGDPVVVTGSSIDLAAKGADFWAYPWDKWTALSAVKR</sequence>
<dbReference type="AlphaFoldDB" id="A0A1G9W7D5"/>
<accession>A0A1G9W7D5</accession>
<evidence type="ECO:0000256" key="5">
    <source>
        <dbReference type="ARBA" id="ARBA00023315"/>
    </source>
</evidence>
<dbReference type="Pfam" id="PF03734">
    <property type="entry name" value="YkuD"/>
    <property type="match status" value="1"/>
</dbReference>
<dbReference type="GO" id="GO:0071972">
    <property type="term" value="F:peptidoglycan L,D-transpeptidase activity"/>
    <property type="evidence" value="ECO:0007669"/>
    <property type="project" value="TreeGrafter"/>
</dbReference>
<keyword evidence="5" id="KW-0012">Acyltransferase</keyword>
<dbReference type="Pfam" id="PF17964">
    <property type="entry name" value="Big_10"/>
    <property type="match status" value="1"/>
</dbReference>
<dbReference type="GO" id="GO:0071555">
    <property type="term" value="P:cell wall organization"/>
    <property type="evidence" value="ECO:0007669"/>
    <property type="project" value="UniProtKB-UniRule"/>
</dbReference>
<feature type="active site" description="Proton donor/acceptor" evidence="7">
    <location>
        <position position="336"/>
    </location>
</feature>
<evidence type="ECO:0000256" key="3">
    <source>
        <dbReference type="ARBA" id="ARBA00022960"/>
    </source>
</evidence>
<keyword evidence="10" id="KW-1185">Reference proteome</keyword>
<dbReference type="Gene3D" id="2.40.440.10">
    <property type="entry name" value="L,D-transpeptidase catalytic domain-like"/>
    <property type="match status" value="1"/>
</dbReference>
<dbReference type="InterPro" id="IPR005490">
    <property type="entry name" value="LD_TPept_cat_dom"/>
</dbReference>
<dbReference type="STRING" id="211114.SAMN04489726_3428"/>
<dbReference type="UniPathway" id="UPA00219"/>
<dbReference type="InterPro" id="IPR038063">
    <property type="entry name" value="Transpep_catalytic_dom"/>
</dbReference>
<dbReference type="eggNOG" id="COG1376">
    <property type="taxonomic scope" value="Bacteria"/>
</dbReference>
<organism evidence="9 10">
    <name type="scientific">Allokutzneria albata</name>
    <name type="common">Kibdelosporangium albatum</name>
    <dbReference type="NCBI Taxonomy" id="211114"/>
    <lineage>
        <taxon>Bacteria</taxon>
        <taxon>Bacillati</taxon>
        <taxon>Actinomycetota</taxon>
        <taxon>Actinomycetes</taxon>
        <taxon>Pseudonocardiales</taxon>
        <taxon>Pseudonocardiaceae</taxon>
        <taxon>Allokutzneria</taxon>
    </lineage>
</organism>
<reference evidence="9 10" key="1">
    <citation type="submission" date="2016-10" db="EMBL/GenBank/DDBJ databases">
        <authorList>
            <person name="de Groot N.N."/>
        </authorList>
    </citation>
    <scope>NUCLEOTIDE SEQUENCE [LARGE SCALE GENOMIC DNA]</scope>
    <source>
        <strain evidence="9 10">DSM 44149</strain>
    </source>
</reference>
<evidence type="ECO:0000256" key="6">
    <source>
        <dbReference type="ARBA" id="ARBA00023316"/>
    </source>
</evidence>
<name>A0A1G9W7D5_ALLAB</name>
<protein>
    <submittedName>
        <fullName evidence="9">Lipoprotein-anchoring transpeptidase ErfK/SrfK</fullName>
    </submittedName>
</protein>
<dbReference type="Proteomes" id="UP000183376">
    <property type="component" value="Chromosome I"/>
</dbReference>
<dbReference type="Gene3D" id="2.60.40.3710">
    <property type="match status" value="1"/>
</dbReference>
<keyword evidence="3 7" id="KW-0133">Cell shape</keyword>